<evidence type="ECO:0000313" key="3">
    <source>
        <dbReference type="EMBL" id="PXX46956.1"/>
    </source>
</evidence>
<feature type="compositionally biased region" description="Basic and acidic residues" evidence="1">
    <location>
        <begin position="107"/>
        <end position="120"/>
    </location>
</feature>
<dbReference type="PROSITE" id="PS50943">
    <property type="entry name" value="HTH_CROC1"/>
    <property type="match status" value="1"/>
</dbReference>
<dbReference type="RefSeq" id="WP_170133394.1">
    <property type="nucleotide sequence ID" value="NZ_QJKB01000001.1"/>
</dbReference>
<dbReference type="Pfam" id="PF13560">
    <property type="entry name" value="HTH_31"/>
    <property type="match status" value="1"/>
</dbReference>
<gene>
    <name evidence="3" type="ORF">DFR42_101532</name>
</gene>
<feature type="region of interest" description="Disordered" evidence="1">
    <location>
        <begin position="95"/>
        <end position="120"/>
    </location>
</feature>
<protein>
    <submittedName>
        <fullName evidence="3">Helix-turn-helix protein</fullName>
    </submittedName>
</protein>
<evidence type="ECO:0000256" key="1">
    <source>
        <dbReference type="SAM" id="MobiDB-lite"/>
    </source>
</evidence>
<dbReference type="SMART" id="SM00530">
    <property type="entry name" value="HTH_XRE"/>
    <property type="match status" value="1"/>
</dbReference>
<dbReference type="Proteomes" id="UP000247792">
    <property type="component" value="Unassembled WGS sequence"/>
</dbReference>
<dbReference type="InterPro" id="IPR010982">
    <property type="entry name" value="Lambda_DNA-bd_dom_sf"/>
</dbReference>
<sequence>MKTKTPRPFPSTELQLKNFGQRLREARLRRGISTILFCERMDASRDTLNRLEKGDASISIGRYLRALRILGMDKDFDLVAANDVTGQRLQDAKLLIRTPRGQKKKQAHNEKDANLKSSPD</sequence>
<keyword evidence="4" id="KW-1185">Reference proteome</keyword>
<dbReference type="AlphaFoldDB" id="A0A318JEH1"/>
<accession>A0A318JEH1</accession>
<comment type="caution">
    <text evidence="3">The sequence shown here is derived from an EMBL/GenBank/DDBJ whole genome shotgun (WGS) entry which is preliminary data.</text>
</comment>
<dbReference type="InterPro" id="IPR001387">
    <property type="entry name" value="Cro/C1-type_HTH"/>
</dbReference>
<feature type="domain" description="HTH cro/C1-type" evidence="2">
    <location>
        <begin position="23"/>
        <end position="78"/>
    </location>
</feature>
<dbReference type="EMBL" id="QJKB01000001">
    <property type="protein sequence ID" value="PXX46956.1"/>
    <property type="molecule type" value="Genomic_DNA"/>
</dbReference>
<reference evidence="3 4" key="1">
    <citation type="submission" date="2018-05" db="EMBL/GenBank/DDBJ databases">
        <title>Genomic Encyclopedia of Type Strains, Phase IV (KMG-IV): sequencing the most valuable type-strain genomes for metagenomic binning, comparative biology and taxonomic classification.</title>
        <authorList>
            <person name="Goeker M."/>
        </authorList>
    </citation>
    <scope>NUCLEOTIDE SEQUENCE [LARGE SCALE GENOMIC DNA]</scope>
    <source>
        <strain evidence="3 4">DSM 19792</strain>
    </source>
</reference>
<organism evidence="3 4">
    <name type="scientific">Undibacterium pigrum</name>
    <dbReference type="NCBI Taxonomy" id="401470"/>
    <lineage>
        <taxon>Bacteria</taxon>
        <taxon>Pseudomonadati</taxon>
        <taxon>Pseudomonadota</taxon>
        <taxon>Betaproteobacteria</taxon>
        <taxon>Burkholderiales</taxon>
        <taxon>Oxalobacteraceae</taxon>
        <taxon>Undibacterium</taxon>
    </lineage>
</organism>
<dbReference type="CDD" id="cd00093">
    <property type="entry name" value="HTH_XRE"/>
    <property type="match status" value="1"/>
</dbReference>
<dbReference type="SUPFAM" id="SSF47413">
    <property type="entry name" value="lambda repressor-like DNA-binding domains"/>
    <property type="match status" value="1"/>
</dbReference>
<dbReference type="GO" id="GO:0003677">
    <property type="term" value="F:DNA binding"/>
    <property type="evidence" value="ECO:0007669"/>
    <property type="project" value="InterPro"/>
</dbReference>
<proteinExistence type="predicted"/>
<evidence type="ECO:0000313" key="4">
    <source>
        <dbReference type="Proteomes" id="UP000247792"/>
    </source>
</evidence>
<dbReference type="Gene3D" id="1.10.260.40">
    <property type="entry name" value="lambda repressor-like DNA-binding domains"/>
    <property type="match status" value="1"/>
</dbReference>
<name>A0A318JEH1_9BURK</name>
<evidence type="ECO:0000259" key="2">
    <source>
        <dbReference type="PROSITE" id="PS50943"/>
    </source>
</evidence>